<dbReference type="PANTHER" id="PTHR10217:SF630">
    <property type="entry name" value="POTASSIUM VOLTAGE-GATED CHANNEL SUBFAMILY H MEMBER 4"/>
    <property type="match status" value="1"/>
</dbReference>
<dbReference type="PANTHER" id="PTHR10217">
    <property type="entry name" value="VOLTAGE AND LIGAND GATED POTASSIUM CHANNEL"/>
    <property type="match status" value="1"/>
</dbReference>
<dbReference type="PRINTS" id="PR01463">
    <property type="entry name" value="EAGCHANLFMLY"/>
</dbReference>
<dbReference type="InterPro" id="IPR018490">
    <property type="entry name" value="cNMP-bd_dom_sf"/>
</dbReference>
<dbReference type="AlphaFoldDB" id="A0A3Q3F115"/>
<evidence type="ECO:0000256" key="8">
    <source>
        <dbReference type="ARBA" id="ARBA00022958"/>
    </source>
</evidence>
<dbReference type="Proteomes" id="UP000261660">
    <property type="component" value="Unplaced"/>
</dbReference>
<feature type="region of interest" description="Disordered" evidence="22">
    <location>
        <begin position="925"/>
        <end position="1009"/>
    </location>
</feature>
<dbReference type="Gene3D" id="2.60.120.10">
    <property type="entry name" value="Jelly Rolls"/>
    <property type="match status" value="1"/>
</dbReference>
<protein>
    <recommendedName>
        <fullName evidence="17">Voltage-gated delayed rectifier potassium channel KCNH4</fullName>
    </recommendedName>
    <alternativeName>
        <fullName evidence="21">Brain-specific eag-like channel 2</fullName>
    </alternativeName>
    <alternativeName>
        <fullName evidence="19">Ether-a-go-go-like potassium channel 1</fullName>
    </alternativeName>
    <alternativeName>
        <fullName evidence="18">Potassium voltage-gated channel subfamily H member 4</fullName>
    </alternativeName>
    <alternativeName>
        <fullName evidence="20">Voltage-gated potassium channel subunit Kv12.3</fullName>
    </alternativeName>
</protein>
<dbReference type="GO" id="GO:0005886">
    <property type="term" value="C:plasma membrane"/>
    <property type="evidence" value="ECO:0007669"/>
    <property type="project" value="TreeGrafter"/>
</dbReference>
<keyword evidence="7" id="KW-0851">Voltage-gated channel</keyword>
<evidence type="ECO:0000256" key="7">
    <source>
        <dbReference type="ARBA" id="ARBA00022882"/>
    </source>
</evidence>
<comment type="similarity">
    <text evidence="16">Belongs to the potassium channel family. H (Eag) (TC 1.A.1.20) subfamily. Kv12.3/KCNH4 sub-subfamily.</text>
</comment>
<keyword evidence="6" id="KW-0631">Potassium channel</keyword>
<evidence type="ECO:0000256" key="21">
    <source>
        <dbReference type="ARBA" id="ARBA00083198"/>
    </source>
</evidence>
<keyword evidence="11 23" id="KW-0472">Membrane</keyword>
<keyword evidence="10" id="KW-0406">Ion transport</keyword>
<feature type="transmembrane region" description="Helical" evidence="23">
    <location>
        <begin position="443"/>
        <end position="467"/>
    </location>
</feature>
<dbReference type="InterPro" id="IPR000595">
    <property type="entry name" value="cNMP-bd_dom"/>
</dbReference>
<evidence type="ECO:0000256" key="10">
    <source>
        <dbReference type="ARBA" id="ARBA00023065"/>
    </source>
</evidence>
<evidence type="ECO:0000256" key="12">
    <source>
        <dbReference type="ARBA" id="ARBA00023180"/>
    </source>
</evidence>
<name>A0A3Q3F115_9LABR</name>
<reference evidence="27" key="2">
    <citation type="submission" date="2025-09" db="UniProtKB">
        <authorList>
            <consortium name="Ensembl"/>
        </authorList>
    </citation>
    <scope>IDENTIFICATION</scope>
</reference>
<evidence type="ECO:0000259" key="25">
    <source>
        <dbReference type="PROSITE" id="PS50112"/>
    </source>
</evidence>
<dbReference type="PRINTS" id="PR01465">
    <property type="entry name" value="ELKCHANNEL"/>
</dbReference>
<comment type="catalytic activity">
    <reaction evidence="14">
        <text>K(+)(in) = K(+)(out)</text>
        <dbReference type="Rhea" id="RHEA:29463"/>
        <dbReference type="ChEBI" id="CHEBI:29103"/>
    </reaction>
</comment>
<dbReference type="CDD" id="cd00038">
    <property type="entry name" value="CAP_ED"/>
    <property type="match status" value="1"/>
</dbReference>
<dbReference type="GO" id="GO:0042391">
    <property type="term" value="P:regulation of membrane potential"/>
    <property type="evidence" value="ECO:0007669"/>
    <property type="project" value="TreeGrafter"/>
</dbReference>
<feature type="domain" description="PAS" evidence="25">
    <location>
        <begin position="14"/>
        <end position="90"/>
    </location>
</feature>
<evidence type="ECO:0000256" key="11">
    <source>
        <dbReference type="ARBA" id="ARBA00023136"/>
    </source>
</evidence>
<dbReference type="Ensembl" id="ENSLBET00000014162.1">
    <property type="protein sequence ID" value="ENSLBEP00000013446.1"/>
    <property type="gene ID" value="ENSLBEG00000010317.1"/>
</dbReference>
<reference evidence="27" key="1">
    <citation type="submission" date="2025-08" db="UniProtKB">
        <authorList>
            <consortium name="Ensembl"/>
        </authorList>
    </citation>
    <scope>IDENTIFICATION</scope>
</reference>
<feature type="transmembrane region" description="Helical" evidence="23">
    <location>
        <begin position="348"/>
        <end position="374"/>
    </location>
</feature>
<evidence type="ECO:0000256" key="16">
    <source>
        <dbReference type="ARBA" id="ARBA00061598"/>
    </source>
</evidence>
<feature type="compositionally biased region" description="Low complexity" evidence="22">
    <location>
        <begin position="982"/>
        <end position="993"/>
    </location>
</feature>
<keyword evidence="4" id="KW-0633">Potassium transport</keyword>
<dbReference type="InterPro" id="IPR000700">
    <property type="entry name" value="PAS-assoc_C"/>
</dbReference>
<evidence type="ECO:0000256" key="9">
    <source>
        <dbReference type="ARBA" id="ARBA00022989"/>
    </source>
</evidence>
<evidence type="ECO:0000259" key="24">
    <source>
        <dbReference type="PROSITE" id="PS50042"/>
    </source>
</evidence>
<evidence type="ECO:0000256" key="4">
    <source>
        <dbReference type="ARBA" id="ARBA00022538"/>
    </source>
</evidence>
<feature type="domain" description="PAC" evidence="26">
    <location>
        <begin position="93"/>
        <end position="145"/>
    </location>
</feature>
<evidence type="ECO:0000313" key="27">
    <source>
        <dbReference type="Ensembl" id="ENSLBEP00000013446.1"/>
    </source>
</evidence>
<evidence type="ECO:0000256" key="22">
    <source>
        <dbReference type="SAM" id="MobiDB-lite"/>
    </source>
</evidence>
<feature type="transmembrane region" description="Helical" evidence="23">
    <location>
        <begin position="219"/>
        <end position="237"/>
    </location>
</feature>
<dbReference type="Pfam" id="PF00027">
    <property type="entry name" value="cNMP_binding"/>
    <property type="match status" value="1"/>
</dbReference>
<dbReference type="InterPro" id="IPR003950">
    <property type="entry name" value="K_chnl_volt-dep_ELK"/>
</dbReference>
<feature type="transmembrane region" description="Helical" evidence="23">
    <location>
        <begin position="304"/>
        <end position="327"/>
    </location>
</feature>
<evidence type="ECO:0000256" key="19">
    <source>
        <dbReference type="ARBA" id="ARBA00076367"/>
    </source>
</evidence>
<evidence type="ECO:0000256" key="20">
    <source>
        <dbReference type="ARBA" id="ARBA00082973"/>
    </source>
</evidence>
<keyword evidence="8" id="KW-0630">Potassium</keyword>
<proteinExistence type="inferred from homology"/>
<dbReference type="InterPro" id="IPR000014">
    <property type="entry name" value="PAS"/>
</dbReference>
<feature type="region of interest" description="Disordered" evidence="22">
    <location>
        <begin position="137"/>
        <end position="165"/>
    </location>
</feature>
<dbReference type="InParanoid" id="A0A3Q3F115"/>
<dbReference type="GO" id="GO:0034702">
    <property type="term" value="C:monoatomic ion channel complex"/>
    <property type="evidence" value="ECO:0007669"/>
    <property type="project" value="UniProtKB-KW"/>
</dbReference>
<dbReference type="FunFam" id="3.30.450.20:FF:000001">
    <property type="entry name" value="Potassium voltage-gated channel subfamily H member 7"/>
    <property type="match status" value="1"/>
</dbReference>
<keyword evidence="13" id="KW-0407">Ion channel</keyword>
<comment type="function">
    <text evidence="15">Pore-forming (alpha) subunit of a voltage-gated delayed rectifier. Activates at more negative voltages, exhibits fast prepulse-independent activation kinetics and deactivates much more slowly, but shows no inactivation.</text>
</comment>
<dbReference type="InterPro" id="IPR035965">
    <property type="entry name" value="PAS-like_dom_sf"/>
</dbReference>
<dbReference type="InterPro" id="IPR050818">
    <property type="entry name" value="KCNH_animal-type"/>
</dbReference>
<evidence type="ECO:0000256" key="13">
    <source>
        <dbReference type="ARBA" id="ARBA00023303"/>
    </source>
</evidence>
<evidence type="ECO:0000256" key="3">
    <source>
        <dbReference type="ARBA" id="ARBA00022448"/>
    </source>
</evidence>
<evidence type="ECO:0000256" key="2">
    <source>
        <dbReference type="ARBA" id="ARBA00011552"/>
    </source>
</evidence>
<evidence type="ECO:0000313" key="28">
    <source>
        <dbReference type="Proteomes" id="UP000261660"/>
    </source>
</evidence>
<dbReference type="Gene3D" id="1.10.287.70">
    <property type="match status" value="1"/>
</dbReference>
<dbReference type="SMART" id="SM00100">
    <property type="entry name" value="cNMP"/>
    <property type="match status" value="1"/>
</dbReference>
<keyword evidence="5 23" id="KW-0812">Transmembrane</keyword>
<evidence type="ECO:0000256" key="15">
    <source>
        <dbReference type="ARBA" id="ARBA00058898"/>
    </source>
</evidence>
<feature type="compositionally biased region" description="Polar residues" evidence="22">
    <location>
        <begin position="925"/>
        <end position="938"/>
    </location>
</feature>
<feature type="domain" description="Cyclic nucleotide-binding" evidence="24">
    <location>
        <begin position="545"/>
        <end position="645"/>
    </location>
</feature>
<dbReference type="FunFam" id="1.10.1200.260:FF:000002">
    <property type="entry name" value="Potassium voltage-gated channel subfamily H member 8"/>
    <property type="match status" value="1"/>
</dbReference>
<feature type="transmembrane region" description="Helical" evidence="23">
    <location>
        <begin position="415"/>
        <end position="436"/>
    </location>
</feature>
<evidence type="ECO:0000256" key="14">
    <source>
        <dbReference type="ARBA" id="ARBA00034430"/>
    </source>
</evidence>
<accession>A0A3Q3F115</accession>
<dbReference type="Gene3D" id="3.30.450.20">
    <property type="entry name" value="PAS domain"/>
    <property type="match status" value="1"/>
</dbReference>
<evidence type="ECO:0000256" key="1">
    <source>
        <dbReference type="ARBA" id="ARBA00004141"/>
    </source>
</evidence>
<dbReference type="FunCoup" id="A0A3Q3F115">
    <property type="interactions" value="167"/>
</dbReference>
<evidence type="ECO:0000256" key="5">
    <source>
        <dbReference type="ARBA" id="ARBA00022692"/>
    </source>
</evidence>
<dbReference type="NCBIfam" id="TIGR00229">
    <property type="entry name" value="sensory_box"/>
    <property type="match status" value="1"/>
</dbReference>
<dbReference type="SUPFAM" id="SSF55785">
    <property type="entry name" value="PYP-like sensor domain (PAS domain)"/>
    <property type="match status" value="1"/>
</dbReference>
<dbReference type="SUPFAM" id="SSF81324">
    <property type="entry name" value="Voltage-gated potassium channels"/>
    <property type="match status" value="1"/>
</dbReference>
<dbReference type="PROSITE" id="PS50113">
    <property type="entry name" value="PAC"/>
    <property type="match status" value="1"/>
</dbReference>
<dbReference type="FunFam" id="2.60.120.10:FF:000014">
    <property type="entry name" value="Potassium voltage-gated channel, subfamily H (Eag-related), member 4"/>
    <property type="match status" value="1"/>
</dbReference>
<dbReference type="CDD" id="cd00130">
    <property type="entry name" value="PAS"/>
    <property type="match status" value="1"/>
</dbReference>
<dbReference type="InterPro" id="IPR003938">
    <property type="entry name" value="K_chnl_volt-dep_EAG/ELK/ERG"/>
</dbReference>
<dbReference type="InterPro" id="IPR001610">
    <property type="entry name" value="PAC"/>
</dbReference>
<comment type="subunit">
    <text evidence="2">The potassium channel is probably composed of a homo- or heterotetrameric complex of pore-forming alpha subunits that can associate with modulating beta subunits.</text>
</comment>
<keyword evidence="9 23" id="KW-1133">Transmembrane helix</keyword>
<evidence type="ECO:0000256" key="17">
    <source>
        <dbReference type="ARBA" id="ARBA00074373"/>
    </source>
</evidence>
<keyword evidence="3" id="KW-0813">Transport</keyword>
<dbReference type="Pfam" id="PF13426">
    <property type="entry name" value="PAS_9"/>
    <property type="match status" value="1"/>
</dbReference>
<dbReference type="SUPFAM" id="SSF51206">
    <property type="entry name" value="cAMP-binding domain-like"/>
    <property type="match status" value="1"/>
</dbReference>
<dbReference type="InterPro" id="IPR014710">
    <property type="entry name" value="RmlC-like_jellyroll"/>
</dbReference>
<keyword evidence="28" id="KW-1185">Reference proteome</keyword>
<evidence type="ECO:0000256" key="23">
    <source>
        <dbReference type="SAM" id="Phobius"/>
    </source>
</evidence>
<dbReference type="InterPro" id="IPR005821">
    <property type="entry name" value="Ion_trans_dom"/>
</dbReference>
<dbReference type="Pfam" id="PF00520">
    <property type="entry name" value="Ion_trans"/>
    <property type="match status" value="1"/>
</dbReference>
<dbReference type="PROSITE" id="PS50042">
    <property type="entry name" value="CNMP_BINDING_3"/>
    <property type="match status" value="1"/>
</dbReference>
<organism evidence="27 28">
    <name type="scientific">Labrus bergylta</name>
    <name type="common">ballan wrasse</name>
    <dbReference type="NCBI Taxonomy" id="56723"/>
    <lineage>
        <taxon>Eukaryota</taxon>
        <taxon>Metazoa</taxon>
        <taxon>Chordata</taxon>
        <taxon>Craniata</taxon>
        <taxon>Vertebrata</taxon>
        <taxon>Euteleostomi</taxon>
        <taxon>Actinopterygii</taxon>
        <taxon>Neopterygii</taxon>
        <taxon>Teleostei</taxon>
        <taxon>Neoteleostei</taxon>
        <taxon>Acanthomorphata</taxon>
        <taxon>Eupercaria</taxon>
        <taxon>Labriformes</taxon>
        <taxon>Labridae</taxon>
        <taxon>Labrus</taxon>
    </lineage>
</organism>
<evidence type="ECO:0000256" key="6">
    <source>
        <dbReference type="ARBA" id="ARBA00022826"/>
    </source>
</evidence>
<dbReference type="STRING" id="56723.ENSLBEP00000013446"/>
<dbReference type="Gene3D" id="1.10.1200.260">
    <property type="match status" value="1"/>
</dbReference>
<sequence length="1009" mass="112238">MPVMKGLLAPQNTFLDTIATRFDGTHSNFLLGNAQGHRGYPIVYCSDGFCELTGFTRTEVMQKNCSCRFLYGADTSEHIAQQMEKALEGREEYQAEVHFYKKNGMAFWCLLDIVPIKNEKGEMVLFLFSFKDITDTHGKGHHNSKKDGSEDKRRRRKSSTHFSEARKRGRTMLYHLTRQFSQGGKGDRMMDKPSIPEYKVAAVQKSRFILLHYSVSKALWDWLILLATLYVAVTVPYDVSFMAYEDTHSDARSTVVSDIVVEMLFIIDMILNFRTTYVSQSGQVVYESRSICIHYATTWFFVDLVAALPFDLLYAFNITVTSLVHLLKTVRLLRLLRLLQKLDRYSQYSAMVLTLLMSVFALLAHWMACIWYMIGRMEIETTDTWEISWLHELGKRLDTPYINNTVGGPTVRSSYIAALYFTLSSLTSVGFGNVCANTDAEKIFSICTMLVGALMHALVFGNVTAIIQRMYSRRSLYHTRMKDLKDFIRVHGLPQQLKQRMLEYFQTTWSVNNGIDVNELLHDFPDELRADIAMHLNKDILQLPVFKGASRGCLRSLSLHIKTSFCIPGEYLIRQGDALHASYFVCSGSLEVLKDNMVLAILGKGDLIGSDLPGAEQVIKTNADVKALTYCDLQYISVHGLKEVLALYPEYGSVFASDIHNNLTYNLREGSQDEGLSRFSRSPRLSHVRSRLPSIIETKGVDPDDSFHLSPATRSRRNLLLPNFSSPVRRTSLGNLLGDELRQFNALRGSASASSSAQVESGAEQKPSQLLIPTVTCFAPQDLSPRYYQTQTPILKSTCSSPLCKLCIQVGPCQGSENTNLWTGPSLLSVSPGFQSGSQCLAPHEDSENRPLCASPSSISQSQPTLCLQPPSESNEFSCLLSSASTGASTHSLLDSSPSSYPNLCLPSESHPNNLIQDTSIFQTEDSNPSIHSASVSPQILPGQSLRSSLDSGSPLGDPSAIEHTSLECLLGNGGSTESRDSGSASSRRSSIGVQTQSTEQSWCLDLTD</sequence>
<evidence type="ECO:0000256" key="18">
    <source>
        <dbReference type="ARBA" id="ARBA00075970"/>
    </source>
</evidence>
<evidence type="ECO:0000259" key="26">
    <source>
        <dbReference type="PROSITE" id="PS50113"/>
    </source>
</evidence>
<dbReference type="SMART" id="SM00086">
    <property type="entry name" value="PAC"/>
    <property type="match status" value="1"/>
</dbReference>
<dbReference type="GeneTree" id="ENSGT00940000156363"/>
<dbReference type="PROSITE" id="PS50112">
    <property type="entry name" value="PAS"/>
    <property type="match status" value="1"/>
</dbReference>
<dbReference type="FunFam" id="1.10.287.70:FF:000042">
    <property type="entry name" value="potassium voltage-gated channel subfamily H member 8"/>
    <property type="match status" value="1"/>
</dbReference>
<dbReference type="GO" id="GO:0005249">
    <property type="term" value="F:voltage-gated potassium channel activity"/>
    <property type="evidence" value="ECO:0007669"/>
    <property type="project" value="InterPro"/>
</dbReference>
<comment type="subcellular location">
    <subcellularLocation>
        <location evidence="1">Membrane</location>
        <topology evidence="1">Multi-pass membrane protein</topology>
    </subcellularLocation>
</comment>
<keyword evidence="12" id="KW-0325">Glycoprotein</keyword>